<dbReference type="OrthoDB" id="5337378at2759"/>
<dbReference type="AlphaFoldDB" id="A0DM05"/>
<dbReference type="HOGENOM" id="CLU_521252_0_0_1"/>
<keyword evidence="3" id="KW-0418">Kinase</keyword>
<dbReference type="Pfam" id="PF00069">
    <property type="entry name" value="Pkinase"/>
    <property type="match status" value="1"/>
</dbReference>
<sequence>MSITLNNRYEIDTSKYINKGTYSIVFYCKDKDNEQLQLAAKVISDDSENNTKSIQEYQILNSLQDFQNPHIVKCYDIGKHEGKIIIIMEYCELGDLSKKINEMKQQNQRFTAEQILDFIYQIVDGAYLLYQNNIFHRDMKPQNILLTRDFEQNLLCKICDFGSARLVQDMGLKQDFTKFCTPQYQSPEIYKKQLFSPQSDIFSFGLIIYELCLLKYPYNNSERESFFEQLKNKPFEIDLSTIEGNEEQINFIKLILEQTIVYDQESRFNWQFLHDLITEFKQNSQATYEQQNKDNSCYTIAKQHVNLLISKLQLANALMLQFQLCFNNQQLDISIDIFKLAFTTLACCKHILGMSIISFMECNYKTLSSNLKEIINKEMFQQLSAIYKQKFKQDPDNNFNFDDFDIKKFDYALGVIIFQTFQQMAKLQIIWINDLNKSYQNQFKDLNNHFIQFTAFANNIGISQSYGDYICLWNDLFENQIKPKIPYNNQHEDLIIFQSFKFKFQHKRSILPSKELQLDPEFT</sequence>
<name>A0DM05_PARTE</name>
<dbReference type="PROSITE" id="PS50011">
    <property type="entry name" value="PROTEIN_KINASE_DOM"/>
    <property type="match status" value="1"/>
</dbReference>
<gene>
    <name evidence="7" type="ORF">GSPATT00018290001</name>
</gene>
<proteinExistence type="predicted"/>
<dbReference type="EMBL" id="CT868496">
    <property type="protein sequence ID" value="CAK84072.1"/>
    <property type="molecule type" value="Genomic_DNA"/>
</dbReference>
<dbReference type="Proteomes" id="UP000000600">
    <property type="component" value="Unassembled WGS sequence"/>
</dbReference>
<keyword evidence="4" id="KW-0067">ATP-binding</keyword>
<evidence type="ECO:0000259" key="6">
    <source>
        <dbReference type="PROSITE" id="PS51782"/>
    </source>
</evidence>
<dbReference type="PANTHER" id="PTHR24348:SF22">
    <property type="entry name" value="NON-SPECIFIC SERINE_THREONINE PROTEIN KINASE"/>
    <property type="match status" value="1"/>
</dbReference>
<evidence type="ECO:0000256" key="2">
    <source>
        <dbReference type="ARBA" id="ARBA00022741"/>
    </source>
</evidence>
<dbReference type="InterPro" id="IPR011009">
    <property type="entry name" value="Kinase-like_dom_sf"/>
</dbReference>
<feature type="domain" description="Protein kinase" evidence="5">
    <location>
        <begin position="11"/>
        <end position="277"/>
    </location>
</feature>
<evidence type="ECO:0000256" key="1">
    <source>
        <dbReference type="ARBA" id="ARBA00022679"/>
    </source>
</evidence>
<dbReference type="GO" id="GO:0010506">
    <property type="term" value="P:regulation of autophagy"/>
    <property type="evidence" value="ECO:0007669"/>
    <property type="project" value="InterPro"/>
</dbReference>
<dbReference type="OMA" id="FTTLACC"/>
<evidence type="ECO:0000256" key="3">
    <source>
        <dbReference type="ARBA" id="ARBA00022777"/>
    </source>
</evidence>
<evidence type="ECO:0000259" key="5">
    <source>
        <dbReference type="PROSITE" id="PS50011"/>
    </source>
</evidence>
<dbReference type="PROSITE" id="PS00108">
    <property type="entry name" value="PROTEIN_KINASE_ST"/>
    <property type="match status" value="1"/>
</dbReference>
<dbReference type="InterPro" id="IPR000719">
    <property type="entry name" value="Prot_kinase_dom"/>
</dbReference>
<dbReference type="GeneID" id="5037254"/>
<evidence type="ECO:0008006" key="9">
    <source>
        <dbReference type="Google" id="ProtNLM"/>
    </source>
</evidence>
<feature type="domain" description="LysM" evidence="6">
    <location>
        <begin position="286"/>
        <end position="333"/>
    </location>
</feature>
<dbReference type="PROSITE" id="PS51782">
    <property type="entry name" value="LYSM"/>
    <property type="match status" value="1"/>
</dbReference>
<dbReference type="KEGG" id="ptm:GSPATT00018290001"/>
<organism evidence="7 8">
    <name type="scientific">Paramecium tetraurelia</name>
    <dbReference type="NCBI Taxonomy" id="5888"/>
    <lineage>
        <taxon>Eukaryota</taxon>
        <taxon>Sar</taxon>
        <taxon>Alveolata</taxon>
        <taxon>Ciliophora</taxon>
        <taxon>Intramacronucleata</taxon>
        <taxon>Oligohymenophorea</taxon>
        <taxon>Peniculida</taxon>
        <taxon>Parameciidae</taxon>
        <taxon>Paramecium</taxon>
    </lineage>
</organism>
<keyword evidence="2" id="KW-0547">Nucleotide-binding</keyword>
<dbReference type="InParanoid" id="A0DM05"/>
<dbReference type="InterPro" id="IPR008271">
    <property type="entry name" value="Ser/Thr_kinase_AS"/>
</dbReference>
<dbReference type="eggNOG" id="KOG0589">
    <property type="taxonomic scope" value="Eukaryota"/>
</dbReference>
<protein>
    <recommendedName>
        <fullName evidence="9">Protein kinase domain-containing protein</fullName>
    </recommendedName>
</protein>
<accession>A0DM05</accession>
<dbReference type="GO" id="GO:0004674">
    <property type="term" value="F:protein serine/threonine kinase activity"/>
    <property type="evidence" value="ECO:0000318"/>
    <property type="project" value="GO_Central"/>
</dbReference>
<dbReference type="SMART" id="SM00220">
    <property type="entry name" value="S_TKc"/>
    <property type="match status" value="1"/>
</dbReference>
<dbReference type="PANTHER" id="PTHR24348">
    <property type="entry name" value="SERINE/THREONINE-PROTEIN KINASE UNC-51-RELATED"/>
    <property type="match status" value="1"/>
</dbReference>
<dbReference type="SUPFAM" id="SSF56112">
    <property type="entry name" value="Protein kinase-like (PK-like)"/>
    <property type="match status" value="1"/>
</dbReference>
<keyword evidence="1" id="KW-0808">Transferase</keyword>
<dbReference type="InterPro" id="IPR045269">
    <property type="entry name" value="Atg1-like"/>
</dbReference>
<dbReference type="GO" id="GO:0005634">
    <property type="term" value="C:nucleus"/>
    <property type="evidence" value="ECO:0000318"/>
    <property type="project" value="GO_Central"/>
</dbReference>
<dbReference type="CDD" id="cd14014">
    <property type="entry name" value="STKc_PknB_like"/>
    <property type="match status" value="1"/>
</dbReference>
<dbReference type="InterPro" id="IPR018392">
    <property type="entry name" value="LysM"/>
</dbReference>
<dbReference type="RefSeq" id="XP_001451469.1">
    <property type="nucleotide sequence ID" value="XM_001451432.1"/>
</dbReference>
<evidence type="ECO:0000313" key="7">
    <source>
        <dbReference type="EMBL" id="CAK84072.1"/>
    </source>
</evidence>
<evidence type="ECO:0000256" key="4">
    <source>
        <dbReference type="ARBA" id="ARBA00022840"/>
    </source>
</evidence>
<dbReference type="Gene3D" id="1.10.510.10">
    <property type="entry name" value="Transferase(Phosphotransferase) domain 1"/>
    <property type="match status" value="1"/>
</dbReference>
<evidence type="ECO:0000313" key="8">
    <source>
        <dbReference type="Proteomes" id="UP000000600"/>
    </source>
</evidence>
<reference evidence="7 8" key="1">
    <citation type="journal article" date="2006" name="Nature">
        <title>Global trends of whole-genome duplications revealed by the ciliate Paramecium tetraurelia.</title>
        <authorList>
            <consortium name="Genoscope"/>
            <person name="Aury J.-M."/>
            <person name="Jaillon O."/>
            <person name="Duret L."/>
            <person name="Noel B."/>
            <person name="Jubin C."/>
            <person name="Porcel B.M."/>
            <person name="Segurens B."/>
            <person name="Daubin V."/>
            <person name="Anthouard V."/>
            <person name="Aiach N."/>
            <person name="Arnaiz O."/>
            <person name="Billaut A."/>
            <person name="Beisson J."/>
            <person name="Blanc I."/>
            <person name="Bouhouche K."/>
            <person name="Camara F."/>
            <person name="Duharcourt S."/>
            <person name="Guigo R."/>
            <person name="Gogendeau D."/>
            <person name="Katinka M."/>
            <person name="Keller A.-M."/>
            <person name="Kissmehl R."/>
            <person name="Klotz C."/>
            <person name="Koll F."/>
            <person name="Le Moue A."/>
            <person name="Lepere C."/>
            <person name="Malinsky S."/>
            <person name="Nowacki M."/>
            <person name="Nowak J.K."/>
            <person name="Plattner H."/>
            <person name="Poulain J."/>
            <person name="Ruiz F."/>
            <person name="Serrano V."/>
            <person name="Zagulski M."/>
            <person name="Dessen P."/>
            <person name="Betermier M."/>
            <person name="Weissenbach J."/>
            <person name="Scarpelli C."/>
            <person name="Schachter V."/>
            <person name="Sperling L."/>
            <person name="Meyer E."/>
            <person name="Cohen J."/>
            <person name="Wincker P."/>
        </authorList>
    </citation>
    <scope>NUCLEOTIDE SEQUENCE [LARGE SCALE GENOMIC DNA]</scope>
    <source>
        <strain evidence="7 8">Stock d4-2</strain>
    </source>
</reference>
<keyword evidence="8" id="KW-1185">Reference proteome</keyword>
<dbReference type="GO" id="GO:0005524">
    <property type="term" value="F:ATP binding"/>
    <property type="evidence" value="ECO:0007669"/>
    <property type="project" value="UniProtKB-KW"/>
</dbReference>